<dbReference type="InterPro" id="IPR010987">
    <property type="entry name" value="Glutathione-S-Trfase_C-like"/>
</dbReference>
<organism evidence="3 4">
    <name type="scientific">Variovorax beijingensis</name>
    <dbReference type="NCBI Taxonomy" id="2496117"/>
    <lineage>
        <taxon>Bacteria</taxon>
        <taxon>Pseudomonadati</taxon>
        <taxon>Pseudomonadota</taxon>
        <taxon>Betaproteobacteria</taxon>
        <taxon>Burkholderiales</taxon>
        <taxon>Comamonadaceae</taxon>
        <taxon>Variovorax</taxon>
    </lineage>
</organism>
<dbReference type="CDD" id="cd03057">
    <property type="entry name" value="GST_N_Beta"/>
    <property type="match status" value="1"/>
</dbReference>
<dbReference type="SFLD" id="SFLDG00358">
    <property type="entry name" value="Main_(cytGST)"/>
    <property type="match status" value="1"/>
</dbReference>
<evidence type="ECO:0000313" key="3">
    <source>
        <dbReference type="EMBL" id="TWD77984.1"/>
    </source>
</evidence>
<dbReference type="CDD" id="cd03188">
    <property type="entry name" value="GST_C_Beta"/>
    <property type="match status" value="1"/>
</dbReference>
<dbReference type="RefSeq" id="WP_145745768.1">
    <property type="nucleotide sequence ID" value="NZ_VIVL01000008.1"/>
</dbReference>
<dbReference type="PANTHER" id="PTHR44051">
    <property type="entry name" value="GLUTATHIONE S-TRANSFERASE-RELATED"/>
    <property type="match status" value="1"/>
</dbReference>
<dbReference type="InterPro" id="IPR036249">
    <property type="entry name" value="Thioredoxin-like_sf"/>
</dbReference>
<evidence type="ECO:0000259" key="2">
    <source>
        <dbReference type="PROSITE" id="PS50405"/>
    </source>
</evidence>
<dbReference type="SUPFAM" id="SSF52833">
    <property type="entry name" value="Thioredoxin-like"/>
    <property type="match status" value="1"/>
</dbReference>
<proteinExistence type="predicted"/>
<dbReference type="InterPro" id="IPR004045">
    <property type="entry name" value="Glutathione_S-Trfase_N"/>
</dbReference>
<dbReference type="Gene3D" id="3.40.30.10">
    <property type="entry name" value="Glutaredoxin"/>
    <property type="match status" value="1"/>
</dbReference>
<feature type="domain" description="GST N-terminal" evidence="1">
    <location>
        <begin position="1"/>
        <end position="81"/>
    </location>
</feature>
<reference evidence="3 4" key="1">
    <citation type="submission" date="2019-06" db="EMBL/GenBank/DDBJ databases">
        <title>Sorghum-associated microbial communities from plants grown in Nebraska, USA.</title>
        <authorList>
            <person name="Schachtman D."/>
        </authorList>
    </citation>
    <scope>NUCLEOTIDE SEQUENCE [LARGE SCALE GENOMIC DNA]</scope>
    <source>
        <strain evidence="3 4">T529</strain>
    </source>
</reference>
<evidence type="ECO:0000259" key="1">
    <source>
        <dbReference type="PROSITE" id="PS50404"/>
    </source>
</evidence>
<dbReference type="InterPro" id="IPR040079">
    <property type="entry name" value="Glutathione_S-Trfase"/>
</dbReference>
<dbReference type="OrthoDB" id="8772754at2"/>
<dbReference type="SFLD" id="SFLDS00019">
    <property type="entry name" value="Glutathione_Transferase_(cytos"/>
    <property type="match status" value="1"/>
</dbReference>
<name>A0A561BGJ0_9BURK</name>
<keyword evidence="3" id="KW-0808">Transferase</keyword>
<dbReference type="PROSITE" id="PS50404">
    <property type="entry name" value="GST_NTER"/>
    <property type="match status" value="1"/>
</dbReference>
<dbReference type="Pfam" id="PF00043">
    <property type="entry name" value="GST_C"/>
    <property type="match status" value="1"/>
</dbReference>
<evidence type="ECO:0000313" key="4">
    <source>
        <dbReference type="Proteomes" id="UP000319722"/>
    </source>
</evidence>
<comment type="caution">
    <text evidence="3">The sequence shown here is derived from an EMBL/GenBank/DDBJ whole genome shotgun (WGS) entry which is preliminary data.</text>
</comment>
<sequence>MKLYLTPTACSLAVDIVAREAGIPLELIWVDVRAKKLKDGGDYFAINPKGQVPTLETDAGELLTEGPVIVQYLADMNPGSGLLAAGAVMDRYRVIEWLNFIGSELHKGFTPLFRPTTPPAYRVLAIENLNKRLAWLDTALSGREYLHGDRFTVADAYCYTIVMWSHVHDIDLSQWPSLNAYLERIEQRESVRAALNAERQEIAARAAA</sequence>
<dbReference type="EMBL" id="VIVL01000008">
    <property type="protein sequence ID" value="TWD77984.1"/>
    <property type="molecule type" value="Genomic_DNA"/>
</dbReference>
<dbReference type="InterPro" id="IPR004046">
    <property type="entry name" value="GST_C"/>
</dbReference>
<dbReference type="SFLD" id="SFLDG01150">
    <property type="entry name" value="Main.1:_Beta-like"/>
    <property type="match status" value="1"/>
</dbReference>
<dbReference type="Gene3D" id="1.20.1050.10">
    <property type="match status" value="1"/>
</dbReference>
<protein>
    <submittedName>
        <fullName evidence="3">Glutathione S-transferase</fullName>
    </submittedName>
</protein>
<gene>
    <name evidence="3" type="ORF">FB547_10839</name>
</gene>
<dbReference type="Proteomes" id="UP000319722">
    <property type="component" value="Unassembled WGS sequence"/>
</dbReference>
<dbReference type="PROSITE" id="PS50405">
    <property type="entry name" value="GST_CTER"/>
    <property type="match status" value="1"/>
</dbReference>
<accession>A0A561BGJ0</accession>
<dbReference type="InterPro" id="IPR036282">
    <property type="entry name" value="Glutathione-S-Trfase_C_sf"/>
</dbReference>
<dbReference type="PANTHER" id="PTHR44051:SF8">
    <property type="entry name" value="GLUTATHIONE S-TRANSFERASE GSTA"/>
    <property type="match status" value="1"/>
</dbReference>
<dbReference type="NCBIfam" id="NF007831">
    <property type="entry name" value="PRK10542.1"/>
    <property type="match status" value="1"/>
</dbReference>
<dbReference type="SUPFAM" id="SSF47616">
    <property type="entry name" value="GST C-terminal domain-like"/>
    <property type="match status" value="1"/>
</dbReference>
<feature type="domain" description="GST C-terminal" evidence="2">
    <location>
        <begin position="87"/>
        <end position="206"/>
    </location>
</feature>
<dbReference type="AlphaFoldDB" id="A0A561BGJ0"/>
<dbReference type="Pfam" id="PF13409">
    <property type="entry name" value="GST_N_2"/>
    <property type="match status" value="1"/>
</dbReference>
<dbReference type="GO" id="GO:0016740">
    <property type="term" value="F:transferase activity"/>
    <property type="evidence" value="ECO:0007669"/>
    <property type="project" value="UniProtKB-KW"/>
</dbReference>